<keyword evidence="1" id="KW-1015">Disulfide bond</keyword>
<feature type="region of interest" description="Disordered" evidence="4">
    <location>
        <begin position="219"/>
        <end position="246"/>
    </location>
</feature>
<feature type="domain" description="Peptidase M12A" evidence="5">
    <location>
        <begin position="3"/>
        <end position="213"/>
    </location>
</feature>
<feature type="compositionally biased region" description="Basic residues" evidence="4">
    <location>
        <begin position="219"/>
        <end position="245"/>
    </location>
</feature>
<dbReference type="Gene3D" id="3.40.390.10">
    <property type="entry name" value="Collagenase (Catalytic Domain)"/>
    <property type="match status" value="1"/>
</dbReference>
<dbReference type="GO" id="GO:0004222">
    <property type="term" value="F:metalloendopeptidase activity"/>
    <property type="evidence" value="ECO:0007669"/>
    <property type="project" value="UniProtKB-UniRule"/>
</dbReference>
<dbReference type="InterPro" id="IPR006026">
    <property type="entry name" value="Peptidase_Metallo"/>
</dbReference>
<organism evidence="6 7">
    <name type="scientific">Ditylenchus destructor</name>
    <dbReference type="NCBI Taxonomy" id="166010"/>
    <lineage>
        <taxon>Eukaryota</taxon>
        <taxon>Metazoa</taxon>
        <taxon>Ecdysozoa</taxon>
        <taxon>Nematoda</taxon>
        <taxon>Chromadorea</taxon>
        <taxon>Rhabditida</taxon>
        <taxon>Tylenchina</taxon>
        <taxon>Tylenchomorpha</taxon>
        <taxon>Sphaerularioidea</taxon>
        <taxon>Anguinidae</taxon>
        <taxon>Anguininae</taxon>
        <taxon>Ditylenchus</taxon>
    </lineage>
</organism>
<dbReference type="CDD" id="cd04280">
    <property type="entry name" value="ZnMc_astacin_like"/>
    <property type="match status" value="1"/>
</dbReference>
<evidence type="ECO:0000256" key="1">
    <source>
        <dbReference type="ARBA" id="ARBA00023157"/>
    </source>
</evidence>
<feature type="compositionally biased region" description="Low complexity" evidence="4">
    <location>
        <begin position="423"/>
        <end position="434"/>
    </location>
</feature>
<evidence type="ECO:0000313" key="6">
    <source>
        <dbReference type="EMBL" id="KAI1718013.1"/>
    </source>
</evidence>
<keyword evidence="2 3" id="KW-0378">Hydrolase</keyword>
<evidence type="ECO:0000313" key="7">
    <source>
        <dbReference type="Proteomes" id="UP001201812"/>
    </source>
</evidence>
<evidence type="ECO:0000256" key="2">
    <source>
        <dbReference type="PROSITE-ProRule" id="PRU01211"/>
    </source>
</evidence>
<protein>
    <recommendedName>
        <fullName evidence="3">Metalloendopeptidase</fullName>
        <ecNumber evidence="3">3.4.24.-</ecNumber>
    </recommendedName>
</protein>
<accession>A0AAD4N5X2</accession>
<dbReference type="Pfam" id="PF01400">
    <property type="entry name" value="Astacin"/>
    <property type="match status" value="1"/>
</dbReference>
<dbReference type="PROSITE" id="PS51864">
    <property type="entry name" value="ASTACIN"/>
    <property type="match status" value="1"/>
</dbReference>
<feature type="compositionally biased region" description="Basic and acidic residues" evidence="4">
    <location>
        <begin position="547"/>
        <end position="558"/>
    </location>
</feature>
<dbReference type="PANTHER" id="PTHR10127">
    <property type="entry name" value="DISCOIDIN, CUB, EGF, LAMININ , AND ZINC METALLOPROTEASE DOMAIN CONTAINING"/>
    <property type="match status" value="1"/>
</dbReference>
<feature type="compositionally biased region" description="Basic residues" evidence="4">
    <location>
        <begin position="392"/>
        <end position="408"/>
    </location>
</feature>
<dbReference type="PRINTS" id="PR00480">
    <property type="entry name" value="ASTACIN"/>
</dbReference>
<feature type="active site" evidence="2">
    <location>
        <position position="109"/>
    </location>
</feature>
<feature type="region of interest" description="Disordered" evidence="4">
    <location>
        <begin position="381"/>
        <end position="558"/>
    </location>
</feature>
<keyword evidence="2 3" id="KW-0862">Zinc</keyword>
<keyword evidence="7" id="KW-1185">Reference proteome</keyword>
<feature type="compositionally biased region" description="Low complexity" evidence="4">
    <location>
        <begin position="259"/>
        <end position="287"/>
    </location>
</feature>
<dbReference type="EMBL" id="JAKKPZ010000008">
    <property type="protein sequence ID" value="KAI1718013.1"/>
    <property type="molecule type" value="Genomic_DNA"/>
</dbReference>
<name>A0AAD4N5X2_9BILA</name>
<dbReference type="GO" id="GO:0006508">
    <property type="term" value="P:proteolysis"/>
    <property type="evidence" value="ECO:0007669"/>
    <property type="project" value="UniProtKB-KW"/>
</dbReference>
<feature type="binding site" evidence="2">
    <location>
        <position position="118"/>
    </location>
    <ligand>
        <name>Zn(2+)</name>
        <dbReference type="ChEBI" id="CHEBI:29105"/>
        <note>catalytic</note>
    </ligand>
</feature>
<dbReference type="AlphaFoldDB" id="A0AAD4N5X2"/>
<dbReference type="Proteomes" id="UP001201812">
    <property type="component" value="Unassembled WGS sequence"/>
</dbReference>
<dbReference type="InterPro" id="IPR024079">
    <property type="entry name" value="MetalloPept_cat_dom_sf"/>
</dbReference>
<proteinExistence type="predicted"/>
<sequence>MRNALKPDAQNRWIHYKDKKGNFIIPYEIAGTFSSAERKIIHGAMASIAKNTCIHFKKKKKDQFDYVEIQNKRGEGCYTMVGRNPGKNIVMLEANEEATCVLHETVVHELFHTIGLWHEQMRFDRDTYIKIHYENIPPAYYAQFKKVPEFQSTTYGVKYDYYSVMHYAKDAFAMIPGALTMQTKIRKAQDKIGHAKEASKGDYTKVCSIYNCPKCMRKPFKRGQKSGKNGQKHKKHRRHHRHRKLPNIFKILFDNPIANSTDNSNNNTSQQENISSNDTIDSSNTESDSIEDDNSGGDGSIEDSGSNQTNIIIVADPNARGRYTGSQSDENNTSNSIDVMSGSEIQNNYSEENPISSDQNELQSEEAEQIRTVVMALPQPQKSTADESLEKSHKHHHSHHHGSHHSHKSQSSIENKSDQMIDQQNNGEIEQGNQWSNFENDENTWNEDNPNIQDVQAGDGADIRQSDEKAYDNDNIDNYDVQNHGDYNQIDYEDPNNFDGQNETRDQNGFDQNQFYDYGNYGEDEKYDDQDHKDDNQIDENDNLEYSGHKFETEDSDD</sequence>
<dbReference type="InterPro" id="IPR034035">
    <property type="entry name" value="Astacin-like_dom"/>
</dbReference>
<feature type="binding site" evidence="2">
    <location>
        <position position="108"/>
    </location>
    <ligand>
        <name>Zn(2+)</name>
        <dbReference type="ChEBI" id="CHEBI:29105"/>
        <note>catalytic</note>
    </ligand>
</feature>
<evidence type="ECO:0000256" key="4">
    <source>
        <dbReference type="SAM" id="MobiDB-lite"/>
    </source>
</evidence>
<comment type="cofactor">
    <cofactor evidence="2 3">
        <name>Zn(2+)</name>
        <dbReference type="ChEBI" id="CHEBI:29105"/>
    </cofactor>
    <text evidence="2 3">Binds 1 zinc ion per subunit.</text>
</comment>
<comment type="caution">
    <text evidence="6">The sequence shown here is derived from an EMBL/GenBank/DDBJ whole genome shotgun (WGS) entry which is preliminary data.</text>
</comment>
<keyword evidence="2 3" id="KW-0645">Protease</keyword>
<dbReference type="InterPro" id="IPR001506">
    <property type="entry name" value="Peptidase_M12A"/>
</dbReference>
<dbReference type="EC" id="3.4.24.-" evidence="3"/>
<dbReference type="SUPFAM" id="SSF55486">
    <property type="entry name" value="Metalloproteases ('zincins'), catalytic domain"/>
    <property type="match status" value="1"/>
</dbReference>
<evidence type="ECO:0000259" key="5">
    <source>
        <dbReference type="PROSITE" id="PS51864"/>
    </source>
</evidence>
<feature type="region of interest" description="Disordered" evidence="4">
    <location>
        <begin position="259"/>
        <end position="339"/>
    </location>
</feature>
<keyword evidence="2 3" id="KW-0479">Metal-binding</keyword>
<keyword evidence="2 3" id="KW-0482">Metalloprotease</keyword>
<feature type="binding site" evidence="2">
    <location>
        <position position="112"/>
    </location>
    <ligand>
        <name>Zn(2+)</name>
        <dbReference type="ChEBI" id="CHEBI:29105"/>
        <note>catalytic</note>
    </ligand>
</feature>
<dbReference type="SMART" id="SM00235">
    <property type="entry name" value="ZnMc"/>
    <property type="match status" value="1"/>
</dbReference>
<feature type="compositionally biased region" description="Basic and acidic residues" evidence="4">
    <location>
        <begin position="461"/>
        <end position="472"/>
    </location>
</feature>
<feature type="compositionally biased region" description="Polar residues" evidence="4">
    <location>
        <begin position="324"/>
        <end position="339"/>
    </location>
</feature>
<dbReference type="GO" id="GO:0008270">
    <property type="term" value="F:zinc ion binding"/>
    <property type="evidence" value="ECO:0007669"/>
    <property type="project" value="UniProtKB-UniRule"/>
</dbReference>
<evidence type="ECO:0000256" key="3">
    <source>
        <dbReference type="RuleBase" id="RU361183"/>
    </source>
</evidence>
<dbReference type="PANTHER" id="PTHR10127:SF880">
    <property type="entry name" value="ZINC METALLOPROTEINASE NAS-5"/>
    <property type="match status" value="1"/>
</dbReference>
<reference evidence="6" key="1">
    <citation type="submission" date="2022-01" db="EMBL/GenBank/DDBJ databases">
        <title>Genome Sequence Resource for Two Populations of Ditylenchus destructor, the Migratory Endoparasitic Phytonematode.</title>
        <authorList>
            <person name="Zhang H."/>
            <person name="Lin R."/>
            <person name="Xie B."/>
        </authorList>
    </citation>
    <scope>NUCLEOTIDE SEQUENCE</scope>
    <source>
        <strain evidence="6">BazhouSP</strain>
    </source>
</reference>
<gene>
    <name evidence="6" type="ORF">DdX_06423</name>
</gene>
<comment type="caution">
    <text evidence="2">Lacks conserved residue(s) required for the propagation of feature annotation.</text>
</comment>